<evidence type="ECO:0000256" key="2">
    <source>
        <dbReference type="ARBA" id="ARBA00023002"/>
    </source>
</evidence>
<dbReference type="InterPro" id="IPR002347">
    <property type="entry name" value="SDR_fam"/>
</dbReference>
<evidence type="ECO:0000313" key="4">
    <source>
        <dbReference type="EMBL" id="PWE16684.1"/>
    </source>
</evidence>
<dbReference type="PROSITE" id="PS00061">
    <property type="entry name" value="ADH_SHORT"/>
    <property type="match status" value="1"/>
</dbReference>
<protein>
    <submittedName>
        <fullName evidence="4">Short chain dehydrogenase</fullName>
    </submittedName>
</protein>
<dbReference type="AlphaFoldDB" id="A0A2U2BRP1"/>
<dbReference type="OrthoDB" id="9786360at2"/>
<dbReference type="RefSeq" id="WP_109253407.1">
    <property type="nucleotide sequence ID" value="NZ_QEXV01000005.1"/>
</dbReference>
<evidence type="ECO:0000256" key="1">
    <source>
        <dbReference type="ARBA" id="ARBA00006484"/>
    </source>
</evidence>
<dbReference type="EMBL" id="QEXV01000005">
    <property type="protein sequence ID" value="PWE16684.1"/>
    <property type="molecule type" value="Genomic_DNA"/>
</dbReference>
<keyword evidence="5" id="KW-1185">Reference proteome</keyword>
<evidence type="ECO:0000256" key="3">
    <source>
        <dbReference type="RuleBase" id="RU000363"/>
    </source>
</evidence>
<organism evidence="4 5">
    <name type="scientific">Marinicauda salina</name>
    <dbReference type="NCBI Taxonomy" id="2135793"/>
    <lineage>
        <taxon>Bacteria</taxon>
        <taxon>Pseudomonadati</taxon>
        <taxon>Pseudomonadota</taxon>
        <taxon>Alphaproteobacteria</taxon>
        <taxon>Maricaulales</taxon>
        <taxon>Maricaulaceae</taxon>
        <taxon>Marinicauda</taxon>
    </lineage>
</organism>
<dbReference type="PANTHER" id="PTHR43639:SF1">
    <property type="entry name" value="SHORT-CHAIN DEHYDROGENASE_REDUCTASE FAMILY PROTEIN"/>
    <property type="match status" value="1"/>
</dbReference>
<dbReference type="PRINTS" id="PR00080">
    <property type="entry name" value="SDRFAMILY"/>
</dbReference>
<accession>A0A2U2BRP1</accession>
<gene>
    <name evidence="4" type="ORF">DDZ18_10765</name>
</gene>
<dbReference type="PRINTS" id="PR00081">
    <property type="entry name" value="GDHRDH"/>
</dbReference>
<name>A0A2U2BRP1_9PROT</name>
<reference evidence="5" key="1">
    <citation type="submission" date="2018-05" db="EMBL/GenBank/DDBJ databases">
        <authorList>
            <person name="Liu B.-T."/>
        </authorList>
    </citation>
    <scope>NUCLEOTIDE SEQUENCE [LARGE SCALE GENOMIC DNA]</scope>
    <source>
        <strain evidence="5">WD6-1</strain>
    </source>
</reference>
<dbReference type="Pfam" id="PF00106">
    <property type="entry name" value="adh_short"/>
    <property type="match status" value="1"/>
</dbReference>
<comment type="caution">
    <text evidence="4">The sequence shown here is derived from an EMBL/GenBank/DDBJ whole genome shotgun (WGS) entry which is preliminary data.</text>
</comment>
<dbReference type="PANTHER" id="PTHR43639">
    <property type="entry name" value="OXIDOREDUCTASE, SHORT-CHAIN DEHYDROGENASE/REDUCTASE FAMILY (AFU_ORTHOLOGUE AFUA_5G02870)"/>
    <property type="match status" value="1"/>
</dbReference>
<dbReference type="SUPFAM" id="SSF51735">
    <property type="entry name" value="NAD(P)-binding Rossmann-fold domains"/>
    <property type="match status" value="1"/>
</dbReference>
<dbReference type="NCBIfam" id="NF006597">
    <property type="entry name" value="PRK09134.1"/>
    <property type="match status" value="1"/>
</dbReference>
<keyword evidence="2" id="KW-0560">Oxidoreductase</keyword>
<dbReference type="Proteomes" id="UP000245168">
    <property type="component" value="Unassembled WGS sequence"/>
</dbReference>
<comment type="similarity">
    <text evidence="1 3">Belongs to the short-chain dehydrogenases/reductases (SDR) family.</text>
</comment>
<evidence type="ECO:0000313" key="5">
    <source>
        <dbReference type="Proteomes" id="UP000245168"/>
    </source>
</evidence>
<dbReference type="GO" id="GO:0016491">
    <property type="term" value="F:oxidoreductase activity"/>
    <property type="evidence" value="ECO:0007669"/>
    <property type="project" value="UniProtKB-KW"/>
</dbReference>
<dbReference type="InterPro" id="IPR020904">
    <property type="entry name" value="Sc_DH/Rdtase_CS"/>
</dbReference>
<dbReference type="Gene3D" id="3.40.50.720">
    <property type="entry name" value="NAD(P)-binding Rossmann-like Domain"/>
    <property type="match status" value="1"/>
</dbReference>
<proteinExistence type="inferred from homology"/>
<dbReference type="InterPro" id="IPR036291">
    <property type="entry name" value="NAD(P)-bd_dom_sf"/>
</dbReference>
<sequence length="256" mass="26927">MSDETSRPAALVTGGAKRLGRAFVEALAADGHPVAIHYNSSAGEAETLAGEIRAAGGRAAAIGADLADAAAAETLVERAVDALGALGVLVNSASVFEEDMPPDVTADSFRRHMDVNALAPVLISKAFAAQAPRGSLIFNLLDYKLFNINADFYSYTVSKAALKSVTEMLARALAPRVRVNAAAPGLTLPSPYHSEAEFARLHDDNPLERGPTPADLVATLRYFRDTPSVSGQILAVDGGQHFDRRLTRDVFGALGD</sequence>